<gene>
    <name evidence="1" type="ORF">DRJ31_07560</name>
    <name evidence="2" type="ORF">DRJ33_02350</name>
</gene>
<proteinExistence type="predicted"/>
<evidence type="ECO:0000313" key="3">
    <source>
        <dbReference type="Proteomes" id="UP000272051"/>
    </source>
</evidence>
<protein>
    <submittedName>
        <fullName evidence="2">Uncharacterized protein</fullName>
    </submittedName>
</protein>
<name>A0A497F0V8_9CREN</name>
<organism evidence="2 3">
    <name type="scientific">Thermoproteota archaeon</name>
    <dbReference type="NCBI Taxonomy" id="2056631"/>
    <lineage>
        <taxon>Archaea</taxon>
        <taxon>Thermoproteota</taxon>
    </lineage>
</organism>
<sequence length="65" mass="7260">MADAIKVSAVTWYYYCSLCKHNIHQLANDGGYVIVCDNPDCLIRKQLSGLSDRGELRSVIVKEDA</sequence>
<evidence type="ECO:0000313" key="2">
    <source>
        <dbReference type="EMBL" id="RLE52942.1"/>
    </source>
</evidence>
<dbReference type="EMBL" id="QMQX01000028">
    <property type="protein sequence ID" value="RLE52942.1"/>
    <property type="molecule type" value="Genomic_DNA"/>
</dbReference>
<dbReference type="EMBL" id="QMQV01000083">
    <property type="protein sequence ID" value="RLE48273.1"/>
    <property type="molecule type" value="Genomic_DNA"/>
</dbReference>
<evidence type="ECO:0000313" key="4">
    <source>
        <dbReference type="Proteomes" id="UP000278475"/>
    </source>
</evidence>
<dbReference type="Proteomes" id="UP000272051">
    <property type="component" value="Unassembled WGS sequence"/>
</dbReference>
<reference evidence="3 4" key="1">
    <citation type="submission" date="2018-06" db="EMBL/GenBank/DDBJ databases">
        <title>Extensive metabolic versatility and redundancy in microbially diverse, dynamic hydrothermal sediments.</title>
        <authorList>
            <person name="Dombrowski N."/>
            <person name="Teske A."/>
            <person name="Baker B.J."/>
        </authorList>
    </citation>
    <scope>NUCLEOTIDE SEQUENCE [LARGE SCALE GENOMIC DNA]</scope>
    <source>
        <strain evidence="2">B34_G17</strain>
        <strain evidence="1">B66_G16</strain>
    </source>
</reference>
<evidence type="ECO:0000313" key="1">
    <source>
        <dbReference type="EMBL" id="RLE48273.1"/>
    </source>
</evidence>
<comment type="caution">
    <text evidence="2">The sequence shown here is derived from an EMBL/GenBank/DDBJ whole genome shotgun (WGS) entry which is preliminary data.</text>
</comment>
<accession>A0A497F0V8</accession>
<dbReference type="AlphaFoldDB" id="A0A497F0V8"/>
<dbReference type="Proteomes" id="UP000278475">
    <property type="component" value="Unassembled WGS sequence"/>
</dbReference>